<evidence type="ECO:0000256" key="4">
    <source>
        <dbReference type="RuleBase" id="RU000389"/>
    </source>
</evidence>
<evidence type="ECO:0000256" key="3">
    <source>
        <dbReference type="ARBA" id="ARBA00022481"/>
    </source>
</evidence>
<dbReference type="EMBL" id="FJ426173">
    <property type="protein sequence ID" value="ACJ54300.1"/>
    <property type="molecule type" value="Genomic_DNA"/>
</dbReference>
<dbReference type="EMBL" id="FJ426169">
    <property type="protein sequence ID" value="ACJ54296.1"/>
    <property type="molecule type" value="Genomic_DNA"/>
</dbReference>
<dbReference type="GO" id="GO:0043107">
    <property type="term" value="P:type IV pilus-dependent motility"/>
    <property type="evidence" value="ECO:0007669"/>
    <property type="project" value="TreeGrafter"/>
</dbReference>
<evidence type="ECO:0000313" key="9">
    <source>
        <dbReference type="EMBL" id="ACJ54300.1"/>
    </source>
</evidence>
<keyword evidence="5" id="KW-0472">Membrane</keyword>
<proteinExistence type="inferred from homology"/>
<dbReference type="GO" id="GO:0044096">
    <property type="term" value="C:type IV pilus"/>
    <property type="evidence" value="ECO:0007669"/>
    <property type="project" value="TreeGrafter"/>
</dbReference>
<keyword evidence="3" id="KW-0488">Methylation</keyword>
<evidence type="ECO:0000313" key="7">
    <source>
        <dbReference type="EMBL" id="ACJ54296.1"/>
    </source>
</evidence>
<evidence type="ECO:0000256" key="2">
    <source>
        <dbReference type="ARBA" id="ARBA00011156"/>
    </source>
</evidence>
<evidence type="ECO:0000313" key="8">
    <source>
        <dbReference type="EMBL" id="ACJ54297.1"/>
    </source>
</evidence>
<reference evidence="6" key="1">
    <citation type="journal article" date="2009" name="Mol. Biol. Evol.">
        <title>Comparative evolutionary analysis of the major structural subunit of Vibrio vulnificus type IV pili.</title>
        <authorList>
            <person name="Chattopadhyay S."/>
            <person name="Paranjpye R.N."/>
            <person name="Dykhuizen D.E."/>
            <person name="Sokurenko E.V."/>
            <person name="Strom M.S."/>
        </authorList>
    </citation>
    <scope>NUCLEOTIDE SEQUENCE</scope>
    <source>
        <strain evidence="9">99-584DP-B12</strain>
        <strain evidence="6">99-645DP-C4</strain>
        <strain evidence="12">99-742DP-A9</strain>
        <strain evidence="10">99-780DP-E1</strain>
        <strain evidence="8">99-796DP-E7</strain>
        <strain evidence="11">ATL-9572</strain>
        <strain evidence="7">CDC 9348-95</strain>
        <strain evidence="13">FDA oyster4</strain>
    </source>
</reference>
<sequence>MMKKLNKTKKQQGFTLIELMIVVAIIGVLAAVAVPAYQDYVKKSEAASALATLKSLITPAELYYQENGTATAAGLSDLGSTTSANDLGTLASAITGSGSAAVPTLTFSFGSHSSMTTTDKLTFSRSNTEGWSCARSGTVPAVDGCQ</sequence>
<keyword evidence="5" id="KW-0812">Transmembrane</keyword>
<evidence type="ECO:0000313" key="6">
    <source>
        <dbReference type="EMBL" id="ACJ54290.1"/>
    </source>
</evidence>
<evidence type="ECO:0000256" key="1">
    <source>
        <dbReference type="ARBA" id="ARBA00005233"/>
    </source>
</evidence>
<dbReference type="OrthoDB" id="5918848at2"/>
<keyword evidence="5" id="KW-1133">Transmembrane helix</keyword>
<dbReference type="InterPro" id="IPR012902">
    <property type="entry name" value="N_methyl_site"/>
</dbReference>
<dbReference type="EMBL" id="FJ426178">
    <property type="protein sequence ID" value="ACJ54305.1"/>
    <property type="molecule type" value="Genomic_DNA"/>
</dbReference>
<dbReference type="Pfam" id="PF07963">
    <property type="entry name" value="N_methyl"/>
    <property type="match status" value="1"/>
</dbReference>
<dbReference type="PRINTS" id="PR00813">
    <property type="entry name" value="BCTERIALGSPG"/>
</dbReference>
<dbReference type="EMBL" id="FJ426185">
    <property type="protein sequence ID" value="ACJ54312.1"/>
    <property type="molecule type" value="Genomic_DNA"/>
</dbReference>
<dbReference type="NCBIfam" id="TIGR02532">
    <property type="entry name" value="IV_pilin_GFxxxE"/>
    <property type="match status" value="1"/>
</dbReference>
<organism evidence="6">
    <name type="scientific">Vibrio vulnificus</name>
    <dbReference type="NCBI Taxonomy" id="672"/>
    <lineage>
        <taxon>Bacteria</taxon>
        <taxon>Pseudomonadati</taxon>
        <taxon>Pseudomonadota</taxon>
        <taxon>Gammaproteobacteria</taxon>
        <taxon>Vibrionales</taxon>
        <taxon>Vibrionaceae</taxon>
        <taxon>Vibrio</taxon>
    </lineage>
</organism>
<dbReference type="PANTHER" id="PTHR30093:SF34">
    <property type="entry name" value="PREPILIN PEPTIDASE-DEPENDENT PROTEIN D"/>
    <property type="match status" value="1"/>
</dbReference>
<gene>
    <name evidence="6" type="primary">pilA</name>
</gene>
<protein>
    <submittedName>
        <fullName evidence="6">Type IV pilin</fullName>
    </submittedName>
</protein>
<dbReference type="Gene3D" id="3.30.700.10">
    <property type="entry name" value="Glycoprotein, Type 4 Pilin"/>
    <property type="match status" value="1"/>
</dbReference>
<keyword evidence="4" id="KW-0281">Fimbrium</keyword>
<dbReference type="EMBL" id="FJ426170">
    <property type="protein sequence ID" value="ACJ54297.1"/>
    <property type="molecule type" value="Genomic_DNA"/>
</dbReference>
<evidence type="ECO:0000256" key="5">
    <source>
        <dbReference type="SAM" id="Phobius"/>
    </source>
</evidence>
<dbReference type="InterPro" id="IPR001082">
    <property type="entry name" value="Pilin"/>
</dbReference>
<comment type="subunit">
    <text evidence="2">The pili are polar flexible filaments of about 5.4 nanometers diameter and 2.5 micrometers average length; they consist of only a single polypeptide chain arranged in a helical configuration of five subunits per turn in the assembled pilus.</text>
</comment>
<evidence type="ECO:0000313" key="12">
    <source>
        <dbReference type="EMBL" id="ACJ54312.1"/>
    </source>
</evidence>
<evidence type="ECO:0000313" key="11">
    <source>
        <dbReference type="EMBL" id="ACJ54308.1"/>
    </source>
</evidence>
<dbReference type="GO" id="GO:0015627">
    <property type="term" value="C:type II protein secretion system complex"/>
    <property type="evidence" value="ECO:0007669"/>
    <property type="project" value="InterPro"/>
</dbReference>
<dbReference type="PANTHER" id="PTHR30093">
    <property type="entry name" value="GENERAL SECRETION PATHWAY PROTEIN G"/>
    <property type="match status" value="1"/>
</dbReference>
<comment type="similarity">
    <text evidence="1 4">Belongs to the N-Me-Phe pilin family.</text>
</comment>
<dbReference type="EMBL" id="FJ426163">
    <property type="protein sequence ID" value="ACJ54290.1"/>
    <property type="molecule type" value="Genomic_DNA"/>
</dbReference>
<dbReference type="InterPro" id="IPR000983">
    <property type="entry name" value="Bac_GSPG_pilin"/>
</dbReference>
<dbReference type="GO" id="GO:0007155">
    <property type="term" value="P:cell adhesion"/>
    <property type="evidence" value="ECO:0007669"/>
    <property type="project" value="InterPro"/>
</dbReference>
<dbReference type="AlphaFoldDB" id="B7U2W6"/>
<feature type="non-terminal residue" evidence="6">
    <location>
        <position position="146"/>
    </location>
</feature>
<dbReference type="SUPFAM" id="SSF54523">
    <property type="entry name" value="Pili subunits"/>
    <property type="match status" value="1"/>
</dbReference>
<evidence type="ECO:0000313" key="10">
    <source>
        <dbReference type="EMBL" id="ACJ54305.1"/>
    </source>
</evidence>
<accession>B7U2W6</accession>
<evidence type="ECO:0000313" key="13">
    <source>
        <dbReference type="EMBL" id="ACJ54328.1"/>
    </source>
</evidence>
<dbReference type="EMBL" id="FJ426181">
    <property type="protein sequence ID" value="ACJ54308.1"/>
    <property type="molecule type" value="Genomic_DNA"/>
</dbReference>
<dbReference type="Pfam" id="PF00114">
    <property type="entry name" value="Pilin"/>
    <property type="match status" value="1"/>
</dbReference>
<dbReference type="InterPro" id="IPR045584">
    <property type="entry name" value="Pilin-like"/>
</dbReference>
<dbReference type="EMBL" id="FJ426201">
    <property type="protein sequence ID" value="ACJ54328.1"/>
    <property type="molecule type" value="Genomic_DNA"/>
</dbReference>
<dbReference type="GO" id="GO:0015628">
    <property type="term" value="P:protein secretion by the type II secretion system"/>
    <property type="evidence" value="ECO:0007669"/>
    <property type="project" value="InterPro"/>
</dbReference>
<name>B7U2W6_VIBVL</name>
<feature type="transmembrane region" description="Helical" evidence="5">
    <location>
        <begin position="12"/>
        <end position="37"/>
    </location>
</feature>
<dbReference type="PROSITE" id="PS00409">
    <property type="entry name" value="PROKAR_NTER_METHYL"/>
    <property type="match status" value="1"/>
</dbReference>